<dbReference type="EMBL" id="MTSE01000029">
    <property type="protein sequence ID" value="OUJ69884.1"/>
    <property type="molecule type" value="Genomic_DNA"/>
</dbReference>
<dbReference type="AlphaFoldDB" id="A0A243W6F1"/>
<reference evidence="1 2" key="1">
    <citation type="submission" date="2017-01" db="EMBL/GenBank/DDBJ databases">
        <title>A new Hymenobacter.</title>
        <authorList>
            <person name="Liang Y."/>
            <person name="Feng F."/>
        </authorList>
    </citation>
    <scope>NUCLEOTIDE SEQUENCE [LARGE SCALE GENOMIC DNA]</scope>
    <source>
        <strain evidence="1">MIMBbqt21</strain>
    </source>
</reference>
<gene>
    <name evidence="1" type="ORF">BXP70_25800</name>
</gene>
<dbReference type="Pfam" id="PF12875">
    <property type="entry name" value="DUF3826"/>
    <property type="match status" value="1"/>
</dbReference>
<sequence>MGLTTLKQIFAIFETYKTQNEAYLNTHGRNWRVLFTTYVQAAQAQKPHPKHLSRTWCCRKSAVFDSSSLAYGPGKALLEKRTILRYVEAFHSGLLPKISVPHSTSTGTK</sequence>
<name>A0A243W6F1_9BACT</name>
<evidence type="ECO:0000313" key="2">
    <source>
        <dbReference type="Proteomes" id="UP000194873"/>
    </source>
</evidence>
<dbReference type="InterPro" id="IPR024284">
    <property type="entry name" value="DUF3826"/>
</dbReference>
<accession>A0A243W6F1</accession>
<evidence type="ECO:0000313" key="1">
    <source>
        <dbReference type="EMBL" id="OUJ69884.1"/>
    </source>
</evidence>
<protein>
    <submittedName>
        <fullName evidence="1">Uncharacterized protein</fullName>
    </submittedName>
</protein>
<keyword evidence="2" id="KW-1185">Reference proteome</keyword>
<comment type="caution">
    <text evidence="1">The sequence shown here is derived from an EMBL/GenBank/DDBJ whole genome shotgun (WGS) entry which is preliminary data.</text>
</comment>
<dbReference type="Proteomes" id="UP000194873">
    <property type="component" value="Unassembled WGS sequence"/>
</dbReference>
<organism evidence="1 2">
    <name type="scientific">Hymenobacter crusticola</name>
    <dbReference type="NCBI Taxonomy" id="1770526"/>
    <lineage>
        <taxon>Bacteria</taxon>
        <taxon>Pseudomonadati</taxon>
        <taxon>Bacteroidota</taxon>
        <taxon>Cytophagia</taxon>
        <taxon>Cytophagales</taxon>
        <taxon>Hymenobacteraceae</taxon>
        <taxon>Hymenobacter</taxon>
    </lineage>
</organism>
<proteinExistence type="predicted"/>